<evidence type="ECO:0000259" key="2">
    <source>
        <dbReference type="Pfam" id="PF18962"/>
    </source>
</evidence>
<gene>
    <name evidence="3" type="ORF">SAMN02927903_03336</name>
</gene>
<dbReference type="EMBL" id="FMVF01000044">
    <property type="protein sequence ID" value="SCZ00615.1"/>
    <property type="molecule type" value="Genomic_DNA"/>
</dbReference>
<dbReference type="Proteomes" id="UP000199354">
    <property type="component" value="Unassembled WGS sequence"/>
</dbReference>
<evidence type="ECO:0000313" key="3">
    <source>
        <dbReference type="EMBL" id="SCZ00615.1"/>
    </source>
</evidence>
<dbReference type="Pfam" id="PF18962">
    <property type="entry name" value="Por_Secre_tail"/>
    <property type="match status" value="1"/>
</dbReference>
<dbReference type="InterPro" id="IPR026444">
    <property type="entry name" value="Secre_tail"/>
</dbReference>
<dbReference type="OrthoDB" id="667194at2"/>
<keyword evidence="1" id="KW-0732">Signal</keyword>
<protein>
    <submittedName>
        <fullName evidence="3">Por secretion system C-terminal sorting domain-containing protein</fullName>
    </submittedName>
</protein>
<keyword evidence="4" id="KW-1185">Reference proteome</keyword>
<evidence type="ECO:0000313" key="4">
    <source>
        <dbReference type="Proteomes" id="UP000199354"/>
    </source>
</evidence>
<proteinExistence type="predicted"/>
<evidence type="ECO:0000256" key="1">
    <source>
        <dbReference type="ARBA" id="ARBA00022729"/>
    </source>
</evidence>
<name>A0A1G5KJ08_9FLAO</name>
<dbReference type="NCBIfam" id="TIGR04183">
    <property type="entry name" value="Por_Secre_tail"/>
    <property type="match status" value="1"/>
</dbReference>
<dbReference type="AlphaFoldDB" id="A0A1G5KJ08"/>
<dbReference type="STRING" id="490189.SAMN02927903_03336"/>
<sequence>MKKTLIYLFLFVNIWATKAEYHPMLNNPKWIIRVYPFIGPEPYFDIISGGNEVTIGSFTYLKIYDPVYQQDLYFREDVNTKKVFQYLEGNDVVVFDFSLEVSDTITFENGITYTVTSVSEISVNDGTRKTILLNSVLGSEYWVEGIGSLGHPLISHIVLSEPTVTLSCNFQNDINIYSALNVDCENLLKINTNNKISSDIKLFPNPLTIETTIELKEHLKNGSVKIFNSVGQLVMELKNKNGRRIIVNRGNLTDGVYNLQLFDSNVLVANRKIVIQSQ</sequence>
<organism evidence="3 4">
    <name type="scientific">Flavobacterium caeni</name>
    <dbReference type="NCBI Taxonomy" id="490189"/>
    <lineage>
        <taxon>Bacteria</taxon>
        <taxon>Pseudomonadati</taxon>
        <taxon>Bacteroidota</taxon>
        <taxon>Flavobacteriia</taxon>
        <taxon>Flavobacteriales</taxon>
        <taxon>Flavobacteriaceae</taxon>
        <taxon>Flavobacterium</taxon>
    </lineage>
</organism>
<reference evidence="3 4" key="1">
    <citation type="submission" date="2016-10" db="EMBL/GenBank/DDBJ databases">
        <authorList>
            <person name="de Groot N.N."/>
        </authorList>
    </citation>
    <scope>NUCLEOTIDE SEQUENCE [LARGE SCALE GENOMIC DNA]</scope>
    <source>
        <strain evidence="3 4">CGMCC 1.7031</strain>
    </source>
</reference>
<feature type="domain" description="Secretion system C-terminal sorting" evidence="2">
    <location>
        <begin position="202"/>
        <end position="275"/>
    </location>
</feature>
<dbReference type="RefSeq" id="WP_091147333.1">
    <property type="nucleotide sequence ID" value="NZ_FMVF01000044.1"/>
</dbReference>
<accession>A0A1G5KJ08</accession>